<evidence type="ECO:0008006" key="3">
    <source>
        <dbReference type="Google" id="ProtNLM"/>
    </source>
</evidence>
<evidence type="ECO:0000313" key="1">
    <source>
        <dbReference type="EMBL" id="SMC43816.1"/>
    </source>
</evidence>
<protein>
    <recommendedName>
        <fullName evidence="3">DUF2490 domain-containing protein</fullName>
    </recommendedName>
</protein>
<organism evidence="1 2">
    <name type="scientific">Cellulophaga tyrosinoxydans</name>
    <dbReference type="NCBI Taxonomy" id="504486"/>
    <lineage>
        <taxon>Bacteria</taxon>
        <taxon>Pseudomonadati</taxon>
        <taxon>Bacteroidota</taxon>
        <taxon>Flavobacteriia</taxon>
        <taxon>Flavobacteriales</taxon>
        <taxon>Flavobacteriaceae</taxon>
        <taxon>Cellulophaga</taxon>
    </lineage>
</organism>
<evidence type="ECO:0000313" key="2">
    <source>
        <dbReference type="Proteomes" id="UP000192360"/>
    </source>
</evidence>
<sequence length="208" mass="24441">MAQKNLIGYFEPSVALNYEAATNYLHNFSISNRNYIYNEEAYLFKTRQIDLSHFSELKISSNKSISLGIQYRFRSNFEPDKTNELRFIQQYNFTSKPNKIRFGHRFRSEQRLQPSQTVFRFRYRFAVDLPLQGDKLDIGEAYLISSTESLLSVAKANTPSYDQRFSTQIGYKLSEVSKLQIGLEYRLEDYTNQLEHVLFLNSSLIFSL</sequence>
<dbReference type="InterPro" id="IPR019619">
    <property type="entry name" value="DUF2490"/>
</dbReference>
<name>A0A1W1Z622_9FLAO</name>
<dbReference type="Pfam" id="PF10677">
    <property type="entry name" value="DUF2490"/>
    <property type="match status" value="1"/>
</dbReference>
<keyword evidence="2" id="KW-1185">Reference proteome</keyword>
<gene>
    <name evidence="1" type="ORF">SAMN05660703_1195</name>
</gene>
<dbReference type="STRING" id="504486.SAMN05660703_1195"/>
<accession>A0A1W1Z622</accession>
<dbReference type="EMBL" id="FWXO01000001">
    <property type="protein sequence ID" value="SMC43816.1"/>
    <property type="molecule type" value="Genomic_DNA"/>
</dbReference>
<proteinExistence type="predicted"/>
<dbReference type="AlphaFoldDB" id="A0A1W1Z622"/>
<dbReference type="Proteomes" id="UP000192360">
    <property type="component" value="Unassembled WGS sequence"/>
</dbReference>
<reference evidence="1 2" key="1">
    <citation type="submission" date="2017-04" db="EMBL/GenBank/DDBJ databases">
        <authorList>
            <person name="Afonso C.L."/>
            <person name="Miller P.J."/>
            <person name="Scott M.A."/>
            <person name="Spackman E."/>
            <person name="Goraichik I."/>
            <person name="Dimitrov K.M."/>
            <person name="Suarez D.L."/>
            <person name="Swayne D.E."/>
        </authorList>
    </citation>
    <scope>NUCLEOTIDE SEQUENCE [LARGE SCALE GENOMIC DNA]</scope>
    <source>
        <strain evidence="1 2">DSM 21164</strain>
    </source>
</reference>